<dbReference type="AlphaFoldDB" id="A0A7W6ES02"/>
<name>A0A7W6ES02_9BACT</name>
<evidence type="ECO:0008006" key="3">
    <source>
        <dbReference type="Google" id="ProtNLM"/>
    </source>
</evidence>
<dbReference type="RefSeq" id="WP_183977093.1">
    <property type="nucleotide sequence ID" value="NZ_JACIBY010000010.1"/>
</dbReference>
<dbReference type="Gene3D" id="2.120.10.30">
    <property type="entry name" value="TolB, C-terminal domain"/>
    <property type="match status" value="1"/>
</dbReference>
<dbReference type="InterPro" id="IPR011659">
    <property type="entry name" value="WD40"/>
</dbReference>
<accession>A0A7W6ES02</accession>
<comment type="caution">
    <text evidence="1">The sequence shown here is derived from an EMBL/GenBank/DDBJ whole genome shotgun (WGS) entry which is preliminary data.</text>
</comment>
<evidence type="ECO:0000313" key="1">
    <source>
        <dbReference type="EMBL" id="MBB3840239.1"/>
    </source>
</evidence>
<keyword evidence="2" id="KW-1185">Reference proteome</keyword>
<proteinExistence type="predicted"/>
<evidence type="ECO:0000313" key="2">
    <source>
        <dbReference type="Proteomes" id="UP000541352"/>
    </source>
</evidence>
<reference evidence="1 2" key="1">
    <citation type="submission" date="2020-08" db="EMBL/GenBank/DDBJ databases">
        <title>Genomic Encyclopedia of Type Strains, Phase IV (KMG-IV): sequencing the most valuable type-strain genomes for metagenomic binning, comparative biology and taxonomic classification.</title>
        <authorList>
            <person name="Goeker M."/>
        </authorList>
    </citation>
    <scope>NUCLEOTIDE SEQUENCE [LARGE SCALE GENOMIC DNA]</scope>
    <source>
        <strain evidence="1 2">DSM 17976</strain>
    </source>
</reference>
<organism evidence="1 2">
    <name type="scientific">Runella defluvii</name>
    <dbReference type="NCBI Taxonomy" id="370973"/>
    <lineage>
        <taxon>Bacteria</taxon>
        <taxon>Pseudomonadati</taxon>
        <taxon>Bacteroidota</taxon>
        <taxon>Cytophagia</taxon>
        <taxon>Cytophagales</taxon>
        <taxon>Spirosomataceae</taxon>
        <taxon>Runella</taxon>
    </lineage>
</organism>
<sequence>MIKTLLFFSALWVSDLVFGQSKPDPKYFNEVPPDTNPKVFAPGRISKENEFEFGSVFSNDRTEFYYGVEIAGKAETRMMKFENGGWSSAVTILSHEVYSYNDPFLTPDNRKLFFISDRPLSGSGPKKDYDIWYVERQAGTWSEPKNAGRNINTDKDEYYISFTKSGKMYFSSNKPDKNGVNNFDIYSSELKDGDFQPPVKLGVEINTSSYEADVYVAPDESYVVFSANRPGGLGQGDLYVSFRKKDGTWSPSKSLGNTINTETDDFCPYVSPDGQYLFYASRKDIYWVSTDVFKKL</sequence>
<dbReference type="Pfam" id="PF07676">
    <property type="entry name" value="PD40"/>
    <property type="match status" value="4"/>
</dbReference>
<dbReference type="Proteomes" id="UP000541352">
    <property type="component" value="Unassembled WGS sequence"/>
</dbReference>
<dbReference type="EMBL" id="JACIBY010000010">
    <property type="protein sequence ID" value="MBB3840239.1"/>
    <property type="molecule type" value="Genomic_DNA"/>
</dbReference>
<dbReference type="InterPro" id="IPR011042">
    <property type="entry name" value="6-blade_b-propeller_TolB-like"/>
</dbReference>
<gene>
    <name evidence="1" type="ORF">FHS57_004259</name>
</gene>
<dbReference type="SUPFAM" id="SSF82171">
    <property type="entry name" value="DPP6 N-terminal domain-like"/>
    <property type="match status" value="1"/>
</dbReference>
<protein>
    <recommendedName>
        <fullName evidence="3">WD40 repeat protein</fullName>
    </recommendedName>
</protein>